<reference evidence="2" key="1">
    <citation type="submission" date="2019-04" db="EMBL/GenBank/DDBJ databases">
        <title>Genome assembly of Zosterops borbonicus 15179.</title>
        <authorList>
            <person name="Leroy T."/>
            <person name="Anselmetti Y."/>
            <person name="Tilak M.-K."/>
            <person name="Nabholz B."/>
        </authorList>
    </citation>
    <scope>NUCLEOTIDE SEQUENCE</scope>
    <source>
        <strain evidence="2">HGM_15179</strain>
        <tissue evidence="2">Muscle</tissue>
    </source>
</reference>
<evidence type="ECO:0000256" key="1">
    <source>
        <dbReference type="SAM" id="MobiDB-lite"/>
    </source>
</evidence>
<sequence>MDEGKVVDIVYLNFRKSFDTISNDRQVQGPAPGEEPPQAPAQPWAAPLESSSEEKDLGVLVDNKLSMSQQRVLVAKKSNGILGEH</sequence>
<dbReference type="EMBL" id="SWJQ01000792">
    <property type="protein sequence ID" value="TRZ10872.1"/>
    <property type="molecule type" value="Genomic_DNA"/>
</dbReference>
<protein>
    <submittedName>
        <fullName evidence="2">Uncharacterized protein</fullName>
    </submittedName>
</protein>
<name>A0A8K1G370_9PASS</name>
<proteinExistence type="predicted"/>
<dbReference type="AlphaFoldDB" id="A0A8K1G370"/>
<dbReference type="Proteomes" id="UP000796761">
    <property type="component" value="Unassembled WGS sequence"/>
</dbReference>
<comment type="caution">
    <text evidence="2">The sequence shown here is derived from an EMBL/GenBank/DDBJ whole genome shotgun (WGS) entry which is preliminary data.</text>
</comment>
<evidence type="ECO:0000313" key="3">
    <source>
        <dbReference type="Proteomes" id="UP000796761"/>
    </source>
</evidence>
<keyword evidence="3" id="KW-1185">Reference proteome</keyword>
<dbReference type="OrthoDB" id="426210at2759"/>
<gene>
    <name evidence="2" type="ORF">HGM15179_016235</name>
</gene>
<feature type="region of interest" description="Disordered" evidence="1">
    <location>
        <begin position="21"/>
        <end position="55"/>
    </location>
</feature>
<organism evidence="2 3">
    <name type="scientific">Zosterops borbonicus</name>
    <dbReference type="NCBI Taxonomy" id="364589"/>
    <lineage>
        <taxon>Eukaryota</taxon>
        <taxon>Metazoa</taxon>
        <taxon>Chordata</taxon>
        <taxon>Craniata</taxon>
        <taxon>Vertebrata</taxon>
        <taxon>Euteleostomi</taxon>
        <taxon>Archelosauria</taxon>
        <taxon>Archosauria</taxon>
        <taxon>Dinosauria</taxon>
        <taxon>Saurischia</taxon>
        <taxon>Theropoda</taxon>
        <taxon>Coelurosauria</taxon>
        <taxon>Aves</taxon>
        <taxon>Neognathae</taxon>
        <taxon>Neoaves</taxon>
        <taxon>Telluraves</taxon>
        <taxon>Australaves</taxon>
        <taxon>Passeriformes</taxon>
        <taxon>Sylvioidea</taxon>
        <taxon>Zosteropidae</taxon>
        <taxon>Zosterops</taxon>
    </lineage>
</organism>
<evidence type="ECO:0000313" key="2">
    <source>
        <dbReference type="EMBL" id="TRZ10872.1"/>
    </source>
</evidence>
<accession>A0A8K1G370</accession>